<feature type="transmembrane region" description="Helical" evidence="5">
    <location>
        <begin position="110"/>
        <end position="129"/>
    </location>
</feature>
<evidence type="ECO:0000256" key="6">
    <source>
        <dbReference type="SAM" id="MobiDB-lite"/>
    </source>
</evidence>
<gene>
    <name evidence="5" type="primary">yciB</name>
    <name evidence="7" type="ORF">CW354_07195</name>
</gene>
<keyword evidence="5" id="KW-0997">Cell inner membrane</keyword>
<dbReference type="Proteomes" id="UP000239504">
    <property type="component" value="Unassembled WGS sequence"/>
</dbReference>
<feature type="transmembrane region" description="Helical" evidence="5">
    <location>
        <begin position="135"/>
        <end position="155"/>
    </location>
</feature>
<evidence type="ECO:0000256" key="1">
    <source>
        <dbReference type="ARBA" id="ARBA00022475"/>
    </source>
</evidence>
<dbReference type="InterPro" id="IPR006008">
    <property type="entry name" value="YciB"/>
</dbReference>
<accession>A0A2S7K6G8</accession>
<comment type="subcellular location">
    <subcellularLocation>
        <location evidence="5">Cell inner membrane</location>
        <topology evidence="5">Multi-pass membrane protein</topology>
    </subcellularLocation>
</comment>
<evidence type="ECO:0000256" key="4">
    <source>
        <dbReference type="ARBA" id="ARBA00023136"/>
    </source>
</evidence>
<proteinExistence type="inferred from homology"/>
<feature type="transmembrane region" description="Helical" evidence="5">
    <location>
        <begin position="222"/>
        <end position="243"/>
    </location>
</feature>
<feature type="transmembrane region" description="Helical" evidence="5">
    <location>
        <begin position="43"/>
        <end position="63"/>
    </location>
</feature>
<dbReference type="PANTHER" id="PTHR36917">
    <property type="entry name" value="INTRACELLULAR SEPTATION PROTEIN A-RELATED"/>
    <property type="match status" value="1"/>
</dbReference>
<evidence type="ECO:0000313" key="7">
    <source>
        <dbReference type="EMBL" id="PQA88103.1"/>
    </source>
</evidence>
<evidence type="ECO:0000256" key="5">
    <source>
        <dbReference type="HAMAP-Rule" id="MF_00189"/>
    </source>
</evidence>
<keyword evidence="2 5" id="KW-0812">Transmembrane</keyword>
<organism evidence="7 8">
    <name type="scientific">Hyphococcus luteus</name>
    <dbReference type="NCBI Taxonomy" id="2058213"/>
    <lineage>
        <taxon>Bacteria</taxon>
        <taxon>Pseudomonadati</taxon>
        <taxon>Pseudomonadota</taxon>
        <taxon>Alphaproteobacteria</taxon>
        <taxon>Parvularculales</taxon>
        <taxon>Parvularculaceae</taxon>
        <taxon>Hyphococcus</taxon>
    </lineage>
</organism>
<dbReference type="OrthoDB" id="9788219at2"/>
<keyword evidence="3 5" id="KW-1133">Transmembrane helix</keyword>
<dbReference type="EMBL" id="PJCH01000005">
    <property type="protein sequence ID" value="PQA88103.1"/>
    <property type="molecule type" value="Genomic_DNA"/>
</dbReference>
<feature type="compositionally biased region" description="Basic and acidic residues" evidence="6">
    <location>
        <begin position="257"/>
        <end position="269"/>
    </location>
</feature>
<comment type="caution">
    <text evidence="7">The sequence shown here is derived from an EMBL/GenBank/DDBJ whole genome shotgun (WGS) entry which is preliminary data.</text>
</comment>
<dbReference type="HAMAP" id="MF_00189">
    <property type="entry name" value="YciB"/>
    <property type="match status" value="1"/>
</dbReference>
<sequence>MRVSSPRRLPASRIQRFPKTKRRKMTVSEETAKGQKLSGGAKFAVDMGPLLVFMVAYFLGQRIAPLAGKIVGRDWTIADGEEMYLAVGLFMPAFLIAFIYSVWKERRVAPMLLVTGVIVGVLGSLTLILHNKTFFYMKPTIVYALFSAVLAAGLFSRQNFLKIVFDGALHLPDDAWRVLTKRYAIFFFALAVANEIAWRWLMRDCDLTGAAACSGEGAWVNLKVFGFTLVSLVFTAFQAPLIARHMPEEEDSATPAPEEKTPEDEKAET</sequence>
<evidence type="ECO:0000256" key="2">
    <source>
        <dbReference type="ARBA" id="ARBA00022692"/>
    </source>
</evidence>
<keyword evidence="8" id="KW-1185">Reference proteome</keyword>
<feature type="region of interest" description="Disordered" evidence="6">
    <location>
        <begin position="247"/>
        <end position="269"/>
    </location>
</feature>
<name>A0A2S7K6G8_9PROT</name>
<dbReference type="Pfam" id="PF04279">
    <property type="entry name" value="IspA"/>
    <property type="match status" value="1"/>
</dbReference>
<reference evidence="7 8" key="1">
    <citation type="submission" date="2017-12" db="EMBL/GenBank/DDBJ databases">
        <authorList>
            <person name="Hurst M.R.H."/>
        </authorList>
    </citation>
    <scope>NUCLEOTIDE SEQUENCE [LARGE SCALE GENOMIC DNA]</scope>
    <source>
        <strain evidence="7 8">SY-3-19</strain>
    </source>
</reference>
<comment type="similarity">
    <text evidence="5">Belongs to the YciB family.</text>
</comment>
<feature type="transmembrane region" description="Helical" evidence="5">
    <location>
        <begin position="83"/>
        <end position="103"/>
    </location>
</feature>
<comment type="function">
    <text evidence="5">Plays a role in cell envelope biogenesis, maintenance of cell envelope integrity and membrane homeostasis.</text>
</comment>
<evidence type="ECO:0000313" key="8">
    <source>
        <dbReference type="Proteomes" id="UP000239504"/>
    </source>
</evidence>
<keyword evidence="1 5" id="KW-1003">Cell membrane</keyword>
<evidence type="ECO:0000256" key="3">
    <source>
        <dbReference type="ARBA" id="ARBA00022989"/>
    </source>
</evidence>
<dbReference type="PANTHER" id="PTHR36917:SF1">
    <property type="entry name" value="INNER MEMBRANE-SPANNING PROTEIN YCIB"/>
    <property type="match status" value="1"/>
</dbReference>
<feature type="transmembrane region" description="Helical" evidence="5">
    <location>
        <begin position="183"/>
        <end position="202"/>
    </location>
</feature>
<dbReference type="AlphaFoldDB" id="A0A2S7K6G8"/>
<protein>
    <recommendedName>
        <fullName evidence="5">Inner membrane-spanning protein YciB</fullName>
    </recommendedName>
</protein>
<dbReference type="GO" id="GO:0005886">
    <property type="term" value="C:plasma membrane"/>
    <property type="evidence" value="ECO:0007669"/>
    <property type="project" value="UniProtKB-SubCell"/>
</dbReference>
<keyword evidence="4 5" id="KW-0472">Membrane</keyword>